<sequence length="83" mass="8888">MNTSLLEYRIAGLQRRLAEDGTAELGIRVEARSGLVLVHGTVPSTACRDELLEVIAAELDGLPVRTDIALVEALAPDHPEVLS</sequence>
<organism evidence="1 2">
    <name type="scientific">Actinacidiphila paucisporea</name>
    <dbReference type="NCBI Taxonomy" id="310782"/>
    <lineage>
        <taxon>Bacteria</taxon>
        <taxon>Bacillati</taxon>
        <taxon>Actinomycetota</taxon>
        <taxon>Actinomycetes</taxon>
        <taxon>Kitasatosporales</taxon>
        <taxon>Streptomycetaceae</taxon>
        <taxon>Actinacidiphila</taxon>
    </lineage>
</organism>
<dbReference type="Proteomes" id="UP000184111">
    <property type="component" value="Unassembled WGS sequence"/>
</dbReference>
<evidence type="ECO:0008006" key="3">
    <source>
        <dbReference type="Google" id="ProtNLM"/>
    </source>
</evidence>
<evidence type="ECO:0000313" key="1">
    <source>
        <dbReference type="EMBL" id="SHM85259.1"/>
    </source>
</evidence>
<proteinExistence type="predicted"/>
<reference evidence="1 2" key="1">
    <citation type="submission" date="2016-11" db="EMBL/GenBank/DDBJ databases">
        <authorList>
            <person name="Jaros S."/>
            <person name="Januszkiewicz K."/>
            <person name="Wedrychowicz H."/>
        </authorList>
    </citation>
    <scope>NUCLEOTIDE SEQUENCE [LARGE SCALE GENOMIC DNA]</scope>
    <source>
        <strain evidence="1 2">CGMCC 4.2025</strain>
    </source>
</reference>
<name>A0A1M7M3R4_9ACTN</name>
<keyword evidence="2" id="KW-1185">Reference proteome</keyword>
<accession>A0A1M7M3R4</accession>
<dbReference type="STRING" id="310782.SAMN05216499_11579"/>
<evidence type="ECO:0000313" key="2">
    <source>
        <dbReference type="Proteomes" id="UP000184111"/>
    </source>
</evidence>
<dbReference type="OrthoDB" id="4322570at2"/>
<dbReference type="AlphaFoldDB" id="A0A1M7M3R4"/>
<dbReference type="RefSeq" id="WP_073500717.1">
    <property type="nucleotide sequence ID" value="NZ_FRBI01000015.1"/>
</dbReference>
<dbReference type="EMBL" id="FRBI01000015">
    <property type="protein sequence ID" value="SHM85259.1"/>
    <property type="molecule type" value="Genomic_DNA"/>
</dbReference>
<gene>
    <name evidence="1" type="ORF">SAMN05216499_11579</name>
</gene>
<protein>
    <recommendedName>
        <fullName evidence="3">BON domain-containing protein</fullName>
    </recommendedName>
</protein>